<dbReference type="PANTHER" id="PTHR11071">
    <property type="entry name" value="PEPTIDYL-PROLYL CIS-TRANS ISOMERASE"/>
    <property type="match status" value="1"/>
</dbReference>
<dbReference type="PROSITE" id="PS50072">
    <property type="entry name" value="CSA_PPIASE_2"/>
    <property type="match status" value="1"/>
</dbReference>
<dbReference type="InterPro" id="IPR020892">
    <property type="entry name" value="Cyclophilin-type_PPIase_CS"/>
</dbReference>
<gene>
    <name evidence="10" type="ORF">QR98_0038120</name>
    <name evidence="9" type="ORF">SSS_7457</name>
</gene>
<dbReference type="Gene3D" id="2.40.100.10">
    <property type="entry name" value="Cyclophilin-like"/>
    <property type="match status" value="1"/>
</dbReference>
<evidence type="ECO:0000256" key="7">
    <source>
        <dbReference type="RuleBase" id="RU363019"/>
    </source>
</evidence>
<dbReference type="FunFam" id="2.40.100.10:FF:000019">
    <property type="entry name" value="Peptidyl-prolyl cis-trans isomerase"/>
    <property type="match status" value="1"/>
</dbReference>
<comment type="similarity">
    <text evidence="2 7">Belongs to the cyclophilin-type PPIase family.</text>
</comment>
<evidence type="ECO:0000256" key="5">
    <source>
        <dbReference type="ARBA" id="ARBA00023235"/>
    </source>
</evidence>
<dbReference type="GO" id="GO:0016018">
    <property type="term" value="F:cyclosporin A binding"/>
    <property type="evidence" value="ECO:0007669"/>
    <property type="project" value="TreeGrafter"/>
</dbReference>
<dbReference type="SUPFAM" id="SSF50891">
    <property type="entry name" value="Cyclophilin-like"/>
    <property type="match status" value="1"/>
</dbReference>
<feature type="signal peptide" evidence="7">
    <location>
        <begin position="1"/>
        <end position="24"/>
    </location>
</feature>
<dbReference type="GO" id="GO:0005737">
    <property type="term" value="C:cytoplasm"/>
    <property type="evidence" value="ECO:0007669"/>
    <property type="project" value="TreeGrafter"/>
</dbReference>
<reference evidence="12" key="2">
    <citation type="journal article" date="2020" name="PLoS Negl. Trop. Dis.">
        <title>High-quality nuclear genome for Sarcoptes scabiei-A critical resource for a neglected parasite.</title>
        <authorList>
            <person name="Korhonen P.K."/>
            <person name="Gasser R.B."/>
            <person name="Ma G."/>
            <person name="Wang T."/>
            <person name="Stroehlein A.J."/>
            <person name="Young N.D."/>
            <person name="Ang C.S."/>
            <person name="Fernando D.D."/>
            <person name="Lu H.C."/>
            <person name="Taylor S."/>
            <person name="Reynolds S.L."/>
            <person name="Mofiz E."/>
            <person name="Najaraj S.H."/>
            <person name="Gowda H."/>
            <person name="Madugundu A."/>
            <person name="Renuse S."/>
            <person name="Holt D."/>
            <person name="Pandey A."/>
            <person name="Papenfuss A.T."/>
            <person name="Fischer K."/>
        </authorList>
    </citation>
    <scope>NUCLEOTIDE SEQUENCE [LARGE SCALE GENOMIC DNA]</scope>
</reference>
<reference evidence="10 13" key="1">
    <citation type="journal article" date="2015" name="Parasit. Vectors">
        <title>Draft genome of the scabies mite.</title>
        <authorList>
            <person name="Rider S.D.Jr."/>
            <person name="Morgan M.S."/>
            <person name="Arlian L.G."/>
        </authorList>
    </citation>
    <scope>NUCLEOTIDE SEQUENCE [LARGE SCALE GENOMIC DNA]</scope>
    <source>
        <strain evidence="10">Arlian Lab</strain>
    </source>
</reference>
<dbReference type="EMBL" id="JXLN01010224">
    <property type="protein sequence ID" value="KPM05350.1"/>
    <property type="molecule type" value="Genomic_DNA"/>
</dbReference>
<dbReference type="EnsemblMetazoa" id="SSS_7457s_mrna">
    <property type="protein sequence ID" value="KAF7490239.1"/>
    <property type="gene ID" value="SSS_7457"/>
</dbReference>
<evidence type="ECO:0000313" key="10">
    <source>
        <dbReference type="EMBL" id="KPM05350.1"/>
    </source>
</evidence>
<dbReference type="Pfam" id="PF00160">
    <property type="entry name" value="Pro_isomerase"/>
    <property type="match status" value="1"/>
</dbReference>
<reference evidence="11" key="4">
    <citation type="submission" date="2022-06" db="UniProtKB">
        <authorList>
            <consortium name="EnsemblMetazoa"/>
        </authorList>
    </citation>
    <scope>IDENTIFICATION</scope>
</reference>
<dbReference type="PRINTS" id="PR00153">
    <property type="entry name" value="CSAPPISMRASE"/>
</dbReference>
<evidence type="ECO:0000256" key="6">
    <source>
        <dbReference type="ARBA" id="ARBA00056644"/>
    </source>
</evidence>
<evidence type="ECO:0000313" key="13">
    <source>
        <dbReference type="Proteomes" id="UP000616769"/>
    </source>
</evidence>
<feature type="domain" description="PPIase cyclophilin-type" evidence="8">
    <location>
        <begin position="34"/>
        <end position="193"/>
    </location>
</feature>
<dbReference type="GO" id="GO:0006457">
    <property type="term" value="P:protein folding"/>
    <property type="evidence" value="ECO:0007669"/>
    <property type="project" value="InterPro"/>
</dbReference>
<accession>A0A132A4N0</accession>
<dbReference type="OrthoDB" id="10064525at2759"/>
<reference evidence="9" key="3">
    <citation type="submission" date="2020-01" db="EMBL/GenBank/DDBJ databases">
        <authorList>
            <person name="Korhonen P.K.K."/>
            <person name="Guangxu M.G."/>
            <person name="Wang T.W."/>
            <person name="Stroehlein A.J.S."/>
            <person name="Young N.D."/>
            <person name="Ang C.-S.A."/>
            <person name="Fernando D.W.F."/>
            <person name="Lu H.L."/>
            <person name="Taylor S.T."/>
            <person name="Ehtesham M.E.M."/>
            <person name="Najaraj S.H.N."/>
            <person name="Harsha G.H.G."/>
            <person name="Madugundu A.M."/>
            <person name="Renuse S.R."/>
            <person name="Holt D.H."/>
            <person name="Pandey A.P."/>
            <person name="Papenfuss A.P."/>
            <person name="Gasser R.B.G."/>
            <person name="Fischer K.F."/>
        </authorList>
    </citation>
    <scope>NUCLEOTIDE SEQUENCE</scope>
    <source>
        <strain evidence="9">SSS_KF_BRIS2020</strain>
    </source>
</reference>
<keyword evidence="3 7" id="KW-0732">Signal</keyword>
<dbReference type="InterPro" id="IPR002130">
    <property type="entry name" value="Cyclophilin-type_PPIase_dom"/>
</dbReference>
<comment type="function">
    <text evidence="6">PPIases accelerate the folding of proteins. It catalyzes the cis-trans isomerization of proline imidic peptide bonds in oligopeptides. Acts on the folding of rhodopsin RH1 and RH2 (but not RH3) and is required for visual transduction.</text>
</comment>
<keyword evidence="5 7" id="KW-0413">Isomerase</keyword>
<dbReference type="EC" id="5.2.1.8" evidence="7"/>
<protein>
    <recommendedName>
        <fullName evidence="7">Peptidyl-prolyl cis-trans isomerase</fullName>
        <shortName evidence="7">PPIase</shortName>
        <ecNumber evidence="7">5.2.1.8</ecNumber>
    </recommendedName>
</protein>
<dbReference type="InterPro" id="IPR024936">
    <property type="entry name" value="Cyclophilin-type_PPIase"/>
</dbReference>
<dbReference type="Proteomes" id="UP000070412">
    <property type="component" value="Unassembled WGS sequence"/>
</dbReference>
<dbReference type="OMA" id="FIAMANR"/>
<dbReference type="EMBL" id="WVUK01000062">
    <property type="protein sequence ID" value="KAF7490239.1"/>
    <property type="molecule type" value="Genomic_DNA"/>
</dbReference>
<name>A0A132A4N0_SARSC</name>
<dbReference type="VEuPathDB" id="VectorBase:SSCA000640"/>
<dbReference type="GO" id="GO:0003755">
    <property type="term" value="F:peptidyl-prolyl cis-trans isomerase activity"/>
    <property type="evidence" value="ECO:0007669"/>
    <property type="project" value="UniProtKB-UniRule"/>
</dbReference>
<keyword evidence="12" id="KW-1185">Reference proteome</keyword>
<dbReference type="PROSITE" id="PS00170">
    <property type="entry name" value="CSA_PPIASE_1"/>
    <property type="match status" value="1"/>
</dbReference>
<evidence type="ECO:0000313" key="12">
    <source>
        <dbReference type="Proteomes" id="UP000070412"/>
    </source>
</evidence>
<evidence type="ECO:0000256" key="2">
    <source>
        <dbReference type="ARBA" id="ARBA00007365"/>
    </source>
</evidence>
<evidence type="ECO:0000256" key="3">
    <source>
        <dbReference type="ARBA" id="ARBA00022729"/>
    </source>
</evidence>
<dbReference type="PIRSF" id="PIRSF001467">
    <property type="entry name" value="Peptidylpro_ismrse"/>
    <property type="match status" value="1"/>
</dbReference>
<organism evidence="10 13">
    <name type="scientific">Sarcoptes scabiei</name>
    <name type="common">Itch mite</name>
    <name type="synonym">Acarus scabiei</name>
    <dbReference type="NCBI Taxonomy" id="52283"/>
    <lineage>
        <taxon>Eukaryota</taxon>
        <taxon>Metazoa</taxon>
        <taxon>Ecdysozoa</taxon>
        <taxon>Arthropoda</taxon>
        <taxon>Chelicerata</taxon>
        <taxon>Arachnida</taxon>
        <taxon>Acari</taxon>
        <taxon>Acariformes</taxon>
        <taxon>Sarcoptiformes</taxon>
        <taxon>Astigmata</taxon>
        <taxon>Psoroptidia</taxon>
        <taxon>Sarcoptoidea</taxon>
        <taxon>Sarcoptidae</taxon>
        <taxon>Sarcoptinae</taxon>
        <taxon>Sarcoptes</taxon>
    </lineage>
</organism>
<evidence type="ECO:0000256" key="1">
    <source>
        <dbReference type="ARBA" id="ARBA00000971"/>
    </source>
</evidence>
<comment type="catalytic activity">
    <reaction evidence="1 7">
        <text>[protein]-peptidylproline (omega=180) = [protein]-peptidylproline (omega=0)</text>
        <dbReference type="Rhea" id="RHEA:16237"/>
        <dbReference type="Rhea" id="RHEA-COMP:10747"/>
        <dbReference type="Rhea" id="RHEA-COMP:10748"/>
        <dbReference type="ChEBI" id="CHEBI:83833"/>
        <dbReference type="ChEBI" id="CHEBI:83834"/>
        <dbReference type="EC" id="5.2.1.8"/>
    </reaction>
</comment>
<sequence>MFRRNAELLVVTLFLCLLNRYLDAKQVDVTEEAIFDLAIGGKPAGTVVIALFGHDTPKTVANFARLASAQGFQGKSYRNSRFHRIIPNFMIQGGDIIRGDGRGSFSIYGGRFADENFNIKHTEAGLLSMANSGPDTNGSQFFITLVPTPWLDGKHVVFGKVVSGMEVIEQIATVRRDGNDKPLEEVLITRSVTRPVNARLNIPSQ</sequence>
<evidence type="ECO:0000313" key="11">
    <source>
        <dbReference type="EnsemblMetazoa" id="KAF7490239.1"/>
    </source>
</evidence>
<dbReference type="AlphaFoldDB" id="A0A132A4N0"/>
<keyword evidence="4 7" id="KW-0697">Rotamase</keyword>
<feature type="chain" id="PRO_5010752055" description="Peptidyl-prolyl cis-trans isomerase" evidence="7">
    <location>
        <begin position="25"/>
        <end position="205"/>
    </location>
</feature>
<evidence type="ECO:0000259" key="8">
    <source>
        <dbReference type="PROSITE" id="PS50072"/>
    </source>
</evidence>
<proteinExistence type="inferred from homology"/>
<evidence type="ECO:0000313" key="9">
    <source>
        <dbReference type="EMBL" id="KAF7490239.1"/>
    </source>
</evidence>
<dbReference type="PANTHER" id="PTHR11071:SF561">
    <property type="entry name" value="PEPTIDYL-PROLYL CIS-TRANS ISOMERASE D-RELATED"/>
    <property type="match status" value="1"/>
</dbReference>
<evidence type="ECO:0000256" key="4">
    <source>
        <dbReference type="ARBA" id="ARBA00023110"/>
    </source>
</evidence>
<dbReference type="Proteomes" id="UP000616769">
    <property type="component" value="Unassembled WGS sequence"/>
</dbReference>
<dbReference type="InterPro" id="IPR029000">
    <property type="entry name" value="Cyclophilin-like_dom_sf"/>
</dbReference>